<dbReference type="AlphaFoldDB" id="A0AAN7WQV2"/>
<reference evidence="1" key="1">
    <citation type="submission" date="2023-08" db="EMBL/GenBank/DDBJ databases">
        <title>Black Yeasts Isolated from many extreme environments.</title>
        <authorList>
            <person name="Coleine C."/>
            <person name="Stajich J.E."/>
            <person name="Selbmann L."/>
        </authorList>
    </citation>
    <scope>NUCLEOTIDE SEQUENCE</scope>
    <source>
        <strain evidence="1">CCFEE 5810</strain>
    </source>
</reference>
<dbReference type="SUPFAM" id="SSF46785">
    <property type="entry name" value="Winged helix' DNA-binding domain"/>
    <property type="match status" value="1"/>
</dbReference>
<comment type="caution">
    <text evidence="1">The sequence shown here is derived from an EMBL/GenBank/DDBJ whole genome shotgun (WGS) entry which is preliminary data.</text>
</comment>
<dbReference type="Gene3D" id="1.10.10.10">
    <property type="entry name" value="Winged helix-like DNA-binding domain superfamily/Winged helix DNA-binding domain"/>
    <property type="match status" value="1"/>
</dbReference>
<dbReference type="PANTHER" id="PTHR43712">
    <property type="entry name" value="PUTATIVE (AFU_ORTHOLOGUE AFUA_4G14580)-RELATED"/>
    <property type="match status" value="1"/>
</dbReference>
<dbReference type="InterPro" id="IPR036388">
    <property type="entry name" value="WH-like_DNA-bd_sf"/>
</dbReference>
<sequence length="443" mass="47737">MDLEHLDTLYTDLGTASKAFQEIYRSQNNPSVNEGDASYRLSALGGDLLEEGSELVEARNSLCGILTRLHTILAGPSAFLQSLTTQTHLLACVKWLGESQVISCVPLSGSVAFEELATLASVPELILSRMVRLSATAGFLREVQPGVVAHTDLSAAFSTQLSYLDATLFLSRHITPSALQLTSGCLTDETAPTGSVGNSSGSARDLIRTPSRASFDGRDSRILSRQWSAYKNSMVGVDDSASTLLQQIDWKSLGKGVVVYICATHSRSTSQALLQLSHPLAVIIQTYDAASPDILESSEVDSRLLKVQFRSPTELQPVRDAVMYVLQPGLSPSIGSGIASRELLTAELHSHLSVLQANPLAILIVAPTLLPEANSGQVDLEVQARLQDFAHILLNNESAWEVSELMKVVDEVVNMHGRLVVVDRLQSAGCATIALVVQYRLYA</sequence>
<proteinExistence type="predicted"/>
<organism evidence="1 2">
    <name type="scientific">Elasticomyces elasticus</name>
    <dbReference type="NCBI Taxonomy" id="574655"/>
    <lineage>
        <taxon>Eukaryota</taxon>
        <taxon>Fungi</taxon>
        <taxon>Dikarya</taxon>
        <taxon>Ascomycota</taxon>
        <taxon>Pezizomycotina</taxon>
        <taxon>Dothideomycetes</taxon>
        <taxon>Dothideomycetidae</taxon>
        <taxon>Mycosphaerellales</taxon>
        <taxon>Teratosphaeriaceae</taxon>
        <taxon>Elasticomyces</taxon>
    </lineage>
</organism>
<evidence type="ECO:0000313" key="2">
    <source>
        <dbReference type="Proteomes" id="UP001310594"/>
    </source>
</evidence>
<name>A0AAN7WQV2_9PEZI</name>
<dbReference type="InterPro" id="IPR036390">
    <property type="entry name" value="WH_DNA-bd_sf"/>
</dbReference>
<evidence type="ECO:0000313" key="1">
    <source>
        <dbReference type="EMBL" id="KAK5706867.1"/>
    </source>
</evidence>
<gene>
    <name evidence="1" type="ORF">LTR97_001859</name>
</gene>
<protein>
    <submittedName>
        <fullName evidence="1">Uncharacterized protein</fullName>
    </submittedName>
</protein>
<accession>A0AAN7WQV2</accession>
<dbReference type="EMBL" id="JAVRQU010000002">
    <property type="protein sequence ID" value="KAK5706867.1"/>
    <property type="molecule type" value="Genomic_DNA"/>
</dbReference>
<dbReference type="PANTHER" id="PTHR43712:SF15">
    <property type="entry name" value="MONODICTYPHENONE CLUSTER TRANSCRIPTIONAL COACTIVATOR MDPA"/>
    <property type="match status" value="1"/>
</dbReference>
<dbReference type="Proteomes" id="UP001310594">
    <property type="component" value="Unassembled WGS sequence"/>
</dbReference>